<name>A0AAN9B941_9CAEN</name>
<organism evidence="4 5">
    <name type="scientific">Littorina saxatilis</name>
    <dbReference type="NCBI Taxonomy" id="31220"/>
    <lineage>
        <taxon>Eukaryota</taxon>
        <taxon>Metazoa</taxon>
        <taxon>Spiralia</taxon>
        <taxon>Lophotrochozoa</taxon>
        <taxon>Mollusca</taxon>
        <taxon>Gastropoda</taxon>
        <taxon>Caenogastropoda</taxon>
        <taxon>Littorinimorpha</taxon>
        <taxon>Littorinoidea</taxon>
        <taxon>Littorinidae</taxon>
        <taxon>Littorina</taxon>
    </lineage>
</organism>
<evidence type="ECO:0000313" key="5">
    <source>
        <dbReference type="Proteomes" id="UP001374579"/>
    </source>
</evidence>
<dbReference type="CDD" id="cd05300">
    <property type="entry name" value="2-Hacid_dh_1"/>
    <property type="match status" value="1"/>
</dbReference>
<dbReference type="Pfam" id="PF02826">
    <property type="entry name" value="2-Hacid_dh_C"/>
    <property type="match status" value="1"/>
</dbReference>
<gene>
    <name evidence="4" type="ORF">V1264_019936</name>
</gene>
<dbReference type="Proteomes" id="UP001374579">
    <property type="component" value="Unassembled WGS sequence"/>
</dbReference>
<protein>
    <recommendedName>
        <fullName evidence="3">D-isomer specific 2-hydroxyacid dehydrogenase NAD-binding domain-containing protein</fullName>
    </recommendedName>
</protein>
<dbReference type="AlphaFoldDB" id="A0AAN9B941"/>
<feature type="domain" description="D-isomer specific 2-hydroxyacid dehydrogenase NAD-binding" evidence="3">
    <location>
        <begin position="144"/>
        <end position="321"/>
    </location>
</feature>
<reference evidence="4 5" key="1">
    <citation type="submission" date="2024-02" db="EMBL/GenBank/DDBJ databases">
        <title>Chromosome-scale genome assembly of the rough periwinkle Littorina saxatilis.</title>
        <authorList>
            <person name="De Jode A."/>
            <person name="Faria R."/>
            <person name="Formenti G."/>
            <person name="Sims Y."/>
            <person name="Smith T.P."/>
            <person name="Tracey A."/>
            <person name="Wood J.M.D."/>
            <person name="Zagrodzka Z.B."/>
            <person name="Johannesson K."/>
            <person name="Butlin R.K."/>
            <person name="Leder E.H."/>
        </authorList>
    </citation>
    <scope>NUCLEOTIDE SEQUENCE [LARGE SCALE GENOMIC DNA]</scope>
    <source>
        <strain evidence="4">Snail1</strain>
        <tissue evidence="4">Muscle</tissue>
    </source>
</reference>
<evidence type="ECO:0000256" key="1">
    <source>
        <dbReference type="ARBA" id="ARBA00023002"/>
    </source>
</evidence>
<dbReference type="PANTHER" id="PTHR43333">
    <property type="entry name" value="2-HACID_DH_C DOMAIN-CONTAINING PROTEIN"/>
    <property type="match status" value="1"/>
</dbReference>
<keyword evidence="5" id="KW-1185">Reference proteome</keyword>
<accession>A0AAN9B941</accession>
<comment type="caution">
    <text evidence="4">The sequence shown here is derived from an EMBL/GenBank/DDBJ whole genome shotgun (WGS) entry which is preliminary data.</text>
</comment>
<sequence>MFPFGREYDGLLVHKLSKMAGQASPRIVVASAVRELAKYVQRQMPKASVENVVDYNAETFPSAIQSDATLAKRLQDAEVLLGDGKTIITCIRAGATPKLKWAHSTWAGVEGIMEAFNFQKPHDDFILTRPGHGFGDLMSEYVIGQIIARERDFEGIRLKQQKREWDKSYDYFRPLFTLSIGILGYGAIGKEVAKKCKAMGMKVWAVNRYQNTTPSPDVDEFRGMDALGEVLRNCDYVCSILPHTPATQDLLSGDVLKQCQEKKSVLINIGRGSVIRDESLIKAVREGWIGGAILDVFNEEPLPADSELWSLPNIVITPHVSGPSLPDQVAKTFVDNLKLYNSGKPMNNVVDWNKGY</sequence>
<dbReference type="PANTHER" id="PTHR43333:SF1">
    <property type="entry name" value="D-ISOMER SPECIFIC 2-HYDROXYACID DEHYDROGENASE NAD-BINDING DOMAIN-CONTAINING PROTEIN"/>
    <property type="match status" value="1"/>
</dbReference>
<evidence type="ECO:0000313" key="4">
    <source>
        <dbReference type="EMBL" id="KAK7101573.1"/>
    </source>
</evidence>
<dbReference type="Gene3D" id="3.40.50.720">
    <property type="entry name" value="NAD(P)-binding Rossmann-like Domain"/>
    <property type="match status" value="2"/>
</dbReference>
<dbReference type="GO" id="GO:0016491">
    <property type="term" value="F:oxidoreductase activity"/>
    <property type="evidence" value="ECO:0007669"/>
    <property type="project" value="UniProtKB-KW"/>
</dbReference>
<dbReference type="GO" id="GO:0051287">
    <property type="term" value="F:NAD binding"/>
    <property type="evidence" value="ECO:0007669"/>
    <property type="project" value="InterPro"/>
</dbReference>
<dbReference type="InterPro" id="IPR006140">
    <property type="entry name" value="D-isomer_DH_NAD-bd"/>
</dbReference>
<proteinExistence type="predicted"/>
<evidence type="ECO:0000259" key="3">
    <source>
        <dbReference type="Pfam" id="PF02826"/>
    </source>
</evidence>
<dbReference type="FunFam" id="3.40.50.720:FF:000363">
    <property type="entry name" value="D-isomer specific 2-hydroxyacid dehydrogenase"/>
    <property type="match status" value="1"/>
</dbReference>
<keyword evidence="1" id="KW-0560">Oxidoreductase</keyword>
<keyword evidence="2" id="KW-0520">NAD</keyword>
<dbReference type="InterPro" id="IPR036291">
    <property type="entry name" value="NAD(P)-bd_dom_sf"/>
</dbReference>
<evidence type="ECO:0000256" key="2">
    <source>
        <dbReference type="ARBA" id="ARBA00023027"/>
    </source>
</evidence>
<dbReference type="SUPFAM" id="SSF51735">
    <property type="entry name" value="NAD(P)-binding Rossmann-fold domains"/>
    <property type="match status" value="1"/>
</dbReference>
<dbReference type="EMBL" id="JBAMIC010000010">
    <property type="protein sequence ID" value="KAK7101573.1"/>
    <property type="molecule type" value="Genomic_DNA"/>
</dbReference>